<gene>
    <name evidence="3" type="ORF">IBL25_16470</name>
</gene>
<dbReference type="InterPro" id="IPR005064">
    <property type="entry name" value="BUG"/>
</dbReference>
<feature type="signal peptide" evidence="2">
    <location>
        <begin position="1"/>
        <end position="26"/>
    </location>
</feature>
<reference evidence="3 4" key="1">
    <citation type="journal article" date="2009" name="Int. J. Syst. Evol. Microbiol.">
        <title>Transfer of Teichococcus ludipueritiae and Muricoccus roseus to the genus Roseomonas, as Roseomonas ludipueritiae comb. nov. and Roseomonas rosea comb. nov., respectively, and emended description of the genus Roseomonas.</title>
        <authorList>
            <person name="Sanchez-Porro C."/>
            <person name="Gallego V."/>
            <person name="Busse H.J."/>
            <person name="Kampfer P."/>
            <person name="Ventosa A."/>
        </authorList>
    </citation>
    <scope>NUCLEOTIDE SEQUENCE [LARGE SCALE GENOMIC DNA]</scope>
    <source>
        <strain evidence="3 4">DSM 14915</strain>
    </source>
</reference>
<protein>
    <submittedName>
        <fullName evidence="3">Tripartite tricarboxylate transporter substrate binding protein</fullName>
    </submittedName>
</protein>
<name>A0ABR7R9Q0_9PROT</name>
<accession>A0ABR7R9Q0</accession>
<dbReference type="InterPro" id="IPR042100">
    <property type="entry name" value="Bug_dom1"/>
</dbReference>
<feature type="chain" id="PRO_5046186665" evidence="2">
    <location>
        <begin position="27"/>
        <end position="324"/>
    </location>
</feature>
<dbReference type="Proteomes" id="UP000603940">
    <property type="component" value="Unassembled WGS sequence"/>
</dbReference>
<comment type="similarity">
    <text evidence="1">Belongs to the UPF0065 (bug) family.</text>
</comment>
<dbReference type="SUPFAM" id="SSF53850">
    <property type="entry name" value="Periplasmic binding protein-like II"/>
    <property type="match status" value="1"/>
</dbReference>
<evidence type="ECO:0000313" key="3">
    <source>
        <dbReference type="EMBL" id="MBC9178541.1"/>
    </source>
</evidence>
<dbReference type="Gene3D" id="3.40.190.10">
    <property type="entry name" value="Periplasmic binding protein-like II"/>
    <property type="match status" value="1"/>
</dbReference>
<sequence>MSPSRRGALGLLALTAAQALAPAARAADWPNARPILVIVPFPAGGGVDVMTRVLMQHVQQHLPGARFVVENRVGAAGQLGFEATFRADPDGYTLGAITTPAANTIAIERKPQYRIGEFTFLANVVDDPGGFFVRPDAPWRNLEELRAAARQKPGELAYGTAGVGSDDHLLGLAFEAAADVRLSHIPYNGTPPIITDLIGDRLAIGSLNMGEGFALLKEGRARALAQGGTERWPGTPDVPTFQEQGLDVTGGSARGIVGPPGLPAAIRDPLVKAIGAALDSAAFKAEAGKLNLPLRPILGAEYKDFVMRNDAAARALWQRRPWRE</sequence>
<dbReference type="PANTHER" id="PTHR42928:SF5">
    <property type="entry name" value="BLR1237 PROTEIN"/>
    <property type="match status" value="1"/>
</dbReference>
<dbReference type="PANTHER" id="PTHR42928">
    <property type="entry name" value="TRICARBOXYLATE-BINDING PROTEIN"/>
    <property type="match status" value="1"/>
</dbReference>
<dbReference type="PROSITE" id="PS51318">
    <property type="entry name" value="TAT"/>
    <property type="match status" value="1"/>
</dbReference>
<evidence type="ECO:0000313" key="4">
    <source>
        <dbReference type="Proteomes" id="UP000603940"/>
    </source>
</evidence>
<evidence type="ECO:0000256" key="1">
    <source>
        <dbReference type="ARBA" id="ARBA00006987"/>
    </source>
</evidence>
<dbReference type="InterPro" id="IPR006311">
    <property type="entry name" value="TAT_signal"/>
</dbReference>
<dbReference type="CDD" id="cd07012">
    <property type="entry name" value="PBP2_Bug_TTT"/>
    <property type="match status" value="1"/>
</dbReference>
<keyword evidence="4" id="KW-1185">Reference proteome</keyword>
<dbReference type="Gene3D" id="3.40.190.150">
    <property type="entry name" value="Bordetella uptake gene, domain 1"/>
    <property type="match status" value="1"/>
</dbReference>
<comment type="caution">
    <text evidence="3">The sequence shown here is derived from an EMBL/GenBank/DDBJ whole genome shotgun (WGS) entry which is preliminary data.</text>
</comment>
<organism evidence="3 4">
    <name type="scientific">Pseudoroseomonas ludipueritiae</name>
    <dbReference type="NCBI Taxonomy" id="198093"/>
    <lineage>
        <taxon>Bacteria</taxon>
        <taxon>Pseudomonadati</taxon>
        <taxon>Pseudomonadota</taxon>
        <taxon>Alphaproteobacteria</taxon>
        <taxon>Acetobacterales</taxon>
        <taxon>Acetobacteraceae</taxon>
        <taxon>Pseudoroseomonas</taxon>
    </lineage>
</organism>
<keyword evidence="2" id="KW-0732">Signal</keyword>
<evidence type="ECO:0000256" key="2">
    <source>
        <dbReference type="SAM" id="SignalP"/>
    </source>
</evidence>
<dbReference type="Pfam" id="PF03401">
    <property type="entry name" value="TctC"/>
    <property type="match status" value="1"/>
</dbReference>
<dbReference type="PIRSF" id="PIRSF017082">
    <property type="entry name" value="YflP"/>
    <property type="match status" value="1"/>
</dbReference>
<dbReference type="EMBL" id="JACTUZ010000082">
    <property type="protein sequence ID" value="MBC9178541.1"/>
    <property type="molecule type" value="Genomic_DNA"/>
</dbReference>
<proteinExistence type="inferred from homology"/>